<dbReference type="Proteomes" id="UP001153331">
    <property type="component" value="Unassembled WGS sequence"/>
</dbReference>
<protein>
    <submittedName>
        <fullName evidence="1">Uncharacterized protein</fullName>
    </submittedName>
</protein>
<keyword evidence="2" id="KW-1185">Reference proteome</keyword>
<dbReference type="EMBL" id="JAPHNI010000849">
    <property type="protein sequence ID" value="KAJ8107848.1"/>
    <property type="molecule type" value="Genomic_DNA"/>
</dbReference>
<sequence>MTRSRGERLDNSRAVDASPLFFRTRGVSKGRSPREGVNIQTRRTRLEEAASHLNEVVAFMRGNEEPETPSERSFSGRLQKRPRTRSYVQTPTSSAGSSSRLSDTPDTDSGSTSTNTMVEYIVRGRSGDQVEIRIPMQSLNKQHVRSPSSEESDSGFFSEPLHESPQTTRTNNSSQVNRTNNGPQASRTNNGPSVRDLYENLNYNPEVEYNKGLTVVEKIKRDVNLSRDPRLLPGEKATRTNVGENSDLEKTLLDMIATQLCTNRRWVWTYYYLLQHKIYDEAVCITSFMLREFEGEEPAYRGDDKGYACENCIQNRLLCVRLVVDEKQVKRLSIASLPRGFKRRFGSSDEKVRSYYIRRSDARE</sequence>
<proteinExistence type="predicted"/>
<comment type="caution">
    <text evidence="1">The sequence shown here is derived from an EMBL/GenBank/DDBJ whole genome shotgun (WGS) entry which is preliminary data.</text>
</comment>
<evidence type="ECO:0000313" key="1">
    <source>
        <dbReference type="EMBL" id="KAJ8107848.1"/>
    </source>
</evidence>
<organism evidence="1 2">
    <name type="scientific">Boeremia exigua</name>
    <dbReference type="NCBI Taxonomy" id="749465"/>
    <lineage>
        <taxon>Eukaryota</taxon>
        <taxon>Fungi</taxon>
        <taxon>Dikarya</taxon>
        <taxon>Ascomycota</taxon>
        <taxon>Pezizomycotina</taxon>
        <taxon>Dothideomycetes</taxon>
        <taxon>Pleosporomycetidae</taxon>
        <taxon>Pleosporales</taxon>
        <taxon>Pleosporineae</taxon>
        <taxon>Didymellaceae</taxon>
        <taxon>Boeremia</taxon>
    </lineage>
</organism>
<evidence type="ECO:0000313" key="2">
    <source>
        <dbReference type="Proteomes" id="UP001153331"/>
    </source>
</evidence>
<name>A0ACC2HYU4_9PLEO</name>
<reference evidence="1" key="1">
    <citation type="submission" date="2022-11" db="EMBL/GenBank/DDBJ databases">
        <title>Genome Sequence of Boeremia exigua.</title>
        <authorList>
            <person name="Buettner E."/>
        </authorList>
    </citation>
    <scope>NUCLEOTIDE SEQUENCE</scope>
    <source>
        <strain evidence="1">CU02</strain>
    </source>
</reference>
<gene>
    <name evidence="1" type="ORF">OPT61_g8581</name>
</gene>
<accession>A0ACC2HYU4</accession>